<dbReference type="InterPro" id="IPR003010">
    <property type="entry name" value="C-N_Hydrolase"/>
</dbReference>
<dbReference type="Pfam" id="PF00795">
    <property type="entry name" value="CN_hydrolase"/>
    <property type="match status" value="1"/>
</dbReference>
<dbReference type="InterPro" id="IPR036526">
    <property type="entry name" value="C-N_Hydrolase_sf"/>
</dbReference>
<dbReference type="GeneID" id="90071213"/>
<keyword evidence="2" id="KW-0378">Hydrolase</keyword>
<dbReference type="RefSeq" id="XP_064850234.1">
    <property type="nucleotide sequence ID" value="XM_064994162.1"/>
</dbReference>
<comment type="caution">
    <text evidence="6">The sequence shown here is derived from an EMBL/GenBank/DDBJ whole genome shotgun (WGS) entry which is preliminary data.</text>
</comment>
<evidence type="ECO:0000256" key="1">
    <source>
        <dbReference type="ARBA" id="ARBA00008129"/>
    </source>
</evidence>
<evidence type="ECO:0000313" key="6">
    <source>
        <dbReference type="EMBL" id="GMM33234.1"/>
    </source>
</evidence>
<sequence length="317" mass="35335">MGAKVKVAVVNAEPVWYDLQATVKKVNALIKEAYEKGAELVAFSEVFVPGYAHWIWTNAADLENNIKYHKNSLSYDSSEFLSIIETIKAYPIHVVLGLSERDHGSLYISQCIIDNTGEVVLKRRKFKPTHVERAIWGDATAQDLKTVVTLNFKEAGPVEVGCLSCWEHTQPLLTYNSAAQREKIHIGSWPIVNDEYNGLYCFTKEGFYSLARAYATQTQSFYLFSSNTGSTFNEVLPNVVTSPHFEKGASTAAVFAPDGTQITEDVPDDFDGVIITELDMDAIIAQKNLVDIVGHYSRPDLVSLSHNNPNDQHVNKK</sequence>
<dbReference type="InterPro" id="IPR044149">
    <property type="entry name" value="Nitrilases_CHs"/>
</dbReference>
<accession>A0AAV5QET3</accession>
<dbReference type="PANTHER" id="PTHR46044">
    <property type="entry name" value="NITRILASE"/>
    <property type="match status" value="1"/>
</dbReference>
<dbReference type="Gene3D" id="3.60.110.10">
    <property type="entry name" value="Carbon-nitrogen hydrolase"/>
    <property type="match status" value="1"/>
</dbReference>
<dbReference type="PROSITE" id="PS50263">
    <property type="entry name" value="CN_HYDROLASE"/>
    <property type="match status" value="1"/>
</dbReference>
<gene>
    <name evidence="6" type="ORF">DASC09_005590</name>
</gene>
<dbReference type="GO" id="GO:0000257">
    <property type="term" value="F:nitrilase activity"/>
    <property type="evidence" value="ECO:0007669"/>
    <property type="project" value="UniProtKB-EC"/>
</dbReference>
<dbReference type="CDD" id="cd07564">
    <property type="entry name" value="nitrilases_CHs"/>
    <property type="match status" value="1"/>
</dbReference>
<dbReference type="AlphaFoldDB" id="A0AAV5QET3"/>
<evidence type="ECO:0000259" key="5">
    <source>
        <dbReference type="PROSITE" id="PS50263"/>
    </source>
</evidence>
<evidence type="ECO:0000313" key="7">
    <source>
        <dbReference type="Proteomes" id="UP001360560"/>
    </source>
</evidence>
<comment type="similarity">
    <text evidence="1">Belongs to the carbon-nitrogen hydrolase superfamily. Nitrilase family.</text>
</comment>
<evidence type="ECO:0000256" key="3">
    <source>
        <dbReference type="ARBA" id="ARBA00036406"/>
    </source>
</evidence>
<protein>
    <recommendedName>
        <fullName evidence="4">nitrilase</fullName>
        <ecNumber evidence="4">3.5.5.1</ecNumber>
    </recommendedName>
</protein>
<dbReference type="SUPFAM" id="SSF56317">
    <property type="entry name" value="Carbon-nitrogen hydrolase"/>
    <property type="match status" value="1"/>
</dbReference>
<dbReference type="Proteomes" id="UP001360560">
    <property type="component" value="Unassembled WGS sequence"/>
</dbReference>
<dbReference type="EC" id="3.5.5.1" evidence="4"/>
<name>A0AAV5QET3_9ASCO</name>
<keyword evidence="7" id="KW-1185">Reference proteome</keyword>
<comment type="catalytic activity">
    <reaction evidence="3">
        <text>a nitrile + 2 H2O = a carboxylate + NH4(+)</text>
        <dbReference type="Rhea" id="RHEA:21724"/>
        <dbReference type="ChEBI" id="CHEBI:15377"/>
        <dbReference type="ChEBI" id="CHEBI:18379"/>
        <dbReference type="ChEBI" id="CHEBI:28938"/>
        <dbReference type="ChEBI" id="CHEBI:29067"/>
        <dbReference type="EC" id="3.5.5.1"/>
    </reaction>
</comment>
<dbReference type="PANTHER" id="PTHR46044:SF14">
    <property type="entry name" value="ARYLACETONITRILASE"/>
    <property type="match status" value="1"/>
</dbReference>
<reference evidence="6 7" key="1">
    <citation type="journal article" date="2023" name="Elife">
        <title>Identification of key yeast species and microbe-microbe interactions impacting larval growth of Drosophila in the wild.</title>
        <authorList>
            <person name="Mure A."/>
            <person name="Sugiura Y."/>
            <person name="Maeda R."/>
            <person name="Honda K."/>
            <person name="Sakurai N."/>
            <person name="Takahashi Y."/>
            <person name="Watada M."/>
            <person name="Katoh T."/>
            <person name="Gotoh A."/>
            <person name="Gotoh Y."/>
            <person name="Taniguchi I."/>
            <person name="Nakamura K."/>
            <person name="Hayashi T."/>
            <person name="Katayama T."/>
            <person name="Uemura T."/>
            <person name="Hattori Y."/>
        </authorList>
    </citation>
    <scope>NUCLEOTIDE SEQUENCE [LARGE SCALE GENOMIC DNA]</scope>
    <source>
        <strain evidence="6 7">SC-9</strain>
    </source>
</reference>
<organism evidence="6 7">
    <name type="scientific">Saccharomycopsis crataegensis</name>
    <dbReference type="NCBI Taxonomy" id="43959"/>
    <lineage>
        <taxon>Eukaryota</taxon>
        <taxon>Fungi</taxon>
        <taxon>Dikarya</taxon>
        <taxon>Ascomycota</taxon>
        <taxon>Saccharomycotina</taxon>
        <taxon>Saccharomycetes</taxon>
        <taxon>Saccharomycopsidaceae</taxon>
        <taxon>Saccharomycopsis</taxon>
    </lineage>
</organism>
<evidence type="ECO:0000256" key="4">
    <source>
        <dbReference type="ARBA" id="ARBA00039045"/>
    </source>
</evidence>
<feature type="domain" description="CN hydrolase" evidence="5">
    <location>
        <begin position="5"/>
        <end position="280"/>
    </location>
</feature>
<dbReference type="EMBL" id="BTFZ01000001">
    <property type="protein sequence ID" value="GMM33234.1"/>
    <property type="molecule type" value="Genomic_DNA"/>
</dbReference>
<evidence type="ECO:0000256" key="2">
    <source>
        <dbReference type="ARBA" id="ARBA00022801"/>
    </source>
</evidence>
<proteinExistence type="inferred from homology"/>